<dbReference type="Pfam" id="PF02656">
    <property type="entry name" value="DUF202"/>
    <property type="match status" value="1"/>
</dbReference>
<evidence type="ECO:0000256" key="2">
    <source>
        <dbReference type="ARBA" id="ARBA00022475"/>
    </source>
</evidence>
<evidence type="ECO:0000256" key="5">
    <source>
        <dbReference type="ARBA" id="ARBA00023136"/>
    </source>
</evidence>
<evidence type="ECO:0000256" key="4">
    <source>
        <dbReference type="ARBA" id="ARBA00022989"/>
    </source>
</evidence>
<dbReference type="InterPro" id="IPR003807">
    <property type="entry name" value="DUF202"/>
</dbReference>
<accession>A0A1I6CS38</accession>
<dbReference type="EMBL" id="FOYM01000001">
    <property type="protein sequence ID" value="SFQ95980.1"/>
    <property type="molecule type" value="Genomic_DNA"/>
</dbReference>
<keyword evidence="5 6" id="KW-0472">Membrane</keyword>
<feature type="domain" description="DUF202" evidence="7">
    <location>
        <begin position="21"/>
        <end position="98"/>
    </location>
</feature>
<gene>
    <name evidence="8" type="ORF">SAMN05660706_101287</name>
</gene>
<dbReference type="RefSeq" id="WP_245779593.1">
    <property type="nucleotide sequence ID" value="NZ_FOYM01000001.1"/>
</dbReference>
<reference evidence="9" key="1">
    <citation type="submission" date="2016-10" db="EMBL/GenBank/DDBJ databases">
        <authorList>
            <person name="Varghese N."/>
            <person name="Submissions S."/>
        </authorList>
    </citation>
    <scope>NUCLEOTIDE SEQUENCE [LARGE SCALE GENOMIC DNA]</scope>
    <source>
        <strain evidence="9">DSM 3669</strain>
    </source>
</reference>
<evidence type="ECO:0000259" key="7">
    <source>
        <dbReference type="Pfam" id="PF02656"/>
    </source>
</evidence>
<dbReference type="STRING" id="39060.SAMN05660706_101287"/>
<name>A0A1I6CS38_9FIRM</name>
<proteinExistence type="predicted"/>
<keyword evidence="2" id="KW-1003">Cell membrane</keyword>
<feature type="transmembrane region" description="Helical" evidence="6">
    <location>
        <begin position="70"/>
        <end position="93"/>
    </location>
</feature>
<dbReference type="Proteomes" id="UP000199584">
    <property type="component" value="Unassembled WGS sequence"/>
</dbReference>
<dbReference type="AlphaFoldDB" id="A0A1I6CS38"/>
<dbReference type="InterPro" id="IPR052053">
    <property type="entry name" value="IM_YidH-like"/>
</dbReference>
<keyword evidence="9" id="KW-1185">Reference proteome</keyword>
<evidence type="ECO:0000256" key="3">
    <source>
        <dbReference type="ARBA" id="ARBA00022692"/>
    </source>
</evidence>
<keyword evidence="4 6" id="KW-1133">Transmembrane helix</keyword>
<comment type="subcellular location">
    <subcellularLocation>
        <location evidence="1">Cell membrane</location>
        <topology evidence="1">Multi-pass membrane protein</topology>
    </subcellularLocation>
</comment>
<keyword evidence="3 6" id="KW-0812">Transmembrane</keyword>
<sequence>MNRKDNENRCRQTGERQHIQEHLANERTFLSWIRTSVAILAFGFVIEKFSAYLRFLEYQGSMFSTPTRGVAAYLGVAFSIMSGLVVILAAARYLQTRSQINQGTYRPSLTADLLLAATLLLVTVLVVIYLLRTPLPR</sequence>
<feature type="transmembrane region" description="Helical" evidence="6">
    <location>
        <begin position="113"/>
        <end position="131"/>
    </location>
</feature>
<dbReference type="PANTHER" id="PTHR34187:SF2">
    <property type="entry name" value="DUF202 DOMAIN-CONTAINING PROTEIN"/>
    <property type="match status" value="1"/>
</dbReference>
<protein>
    <submittedName>
        <fullName evidence="8">Putative membrane protein</fullName>
    </submittedName>
</protein>
<organism evidence="8 9">
    <name type="scientific">Desulfoscipio geothermicus DSM 3669</name>
    <dbReference type="NCBI Taxonomy" id="1121426"/>
    <lineage>
        <taxon>Bacteria</taxon>
        <taxon>Bacillati</taxon>
        <taxon>Bacillota</taxon>
        <taxon>Clostridia</taxon>
        <taxon>Eubacteriales</taxon>
        <taxon>Desulfallaceae</taxon>
        <taxon>Desulfoscipio</taxon>
    </lineage>
</organism>
<evidence type="ECO:0000313" key="8">
    <source>
        <dbReference type="EMBL" id="SFQ95980.1"/>
    </source>
</evidence>
<evidence type="ECO:0000313" key="9">
    <source>
        <dbReference type="Proteomes" id="UP000199584"/>
    </source>
</evidence>
<evidence type="ECO:0000256" key="1">
    <source>
        <dbReference type="ARBA" id="ARBA00004651"/>
    </source>
</evidence>
<dbReference type="GO" id="GO:0005886">
    <property type="term" value="C:plasma membrane"/>
    <property type="evidence" value="ECO:0007669"/>
    <property type="project" value="UniProtKB-SubCell"/>
</dbReference>
<dbReference type="PANTHER" id="PTHR34187">
    <property type="entry name" value="FGR18P"/>
    <property type="match status" value="1"/>
</dbReference>
<evidence type="ECO:0000256" key="6">
    <source>
        <dbReference type="SAM" id="Phobius"/>
    </source>
</evidence>